<gene>
    <name evidence="2" type="ORF">C1H46_036782</name>
</gene>
<feature type="region of interest" description="Disordered" evidence="1">
    <location>
        <begin position="1"/>
        <end position="23"/>
    </location>
</feature>
<evidence type="ECO:0000313" key="2">
    <source>
        <dbReference type="EMBL" id="TQD77681.1"/>
    </source>
</evidence>
<dbReference type="Proteomes" id="UP000315295">
    <property type="component" value="Unassembled WGS sequence"/>
</dbReference>
<name>A0A540KTX9_MALBA</name>
<organism evidence="2 3">
    <name type="scientific">Malus baccata</name>
    <name type="common">Siberian crab apple</name>
    <name type="synonym">Pyrus baccata</name>
    <dbReference type="NCBI Taxonomy" id="106549"/>
    <lineage>
        <taxon>Eukaryota</taxon>
        <taxon>Viridiplantae</taxon>
        <taxon>Streptophyta</taxon>
        <taxon>Embryophyta</taxon>
        <taxon>Tracheophyta</taxon>
        <taxon>Spermatophyta</taxon>
        <taxon>Magnoliopsida</taxon>
        <taxon>eudicotyledons</taxon>
        <taxon>Gunneridae</taxon>
        <taxon>Pentapetalae</taxon>
        <taxon>rosids</taxon>
        <taxon>fabids</taxon>
        <taxon>Rosales</taxon>
        <taxon>Rosaceae</taxon>
        <taxon>Amygdaloideae</taxon>
        <taxon>Maleae</taxon>
        <taxon>Malus</taxon>
    </lineage>
</organism>
<sequence>MSDLLESSRVSSQKQNRETWSGPKAENIVLQWSQVWDVVEPRSGCDNLVSEPLCRVVRVTMRTSGLKKRVDCNIPHRPTEKG</sequence>
<evidence type="ECO:0000256" key="1">
    <source>
        <dbReference type="SAM" id="MobiDB-lite"/>
    </source>
</evidence>
<dbReference type="EMBL" id="VIEB01000948">
    <property type="protein sequence ID" value="TQD77681.1"/>
    <property type="molecule type" value="Genomic_DNA"/>
</dbReference>
<evidence type="ECO:0000313" key="3">
    <source>
        <dbReference type="Proteomes" id="UP000315295"/>
    </source>
</evidence>
<dbReference type="AlphaFoldDB" id="A0A540KTX9"/>
<comment type="caution">
    <text evidence="2">The sequence shown here is derived from an EMBL/GenBank/DDBJ whole genome shotgun (WGS) entry which is preliminary data.</text>
</comment>
<proteinExistence type="predicted"/>
<accession>A0A540KTX9</accession>
<protein>
    <submittedName>
        <fullName evidence="2">Uncharacterized protein</fullName>
    </submittedName>
</protein>
<keyword evidence="3" id="KW-1185">Reference proteome</keyword>
<reference evidence="2 3" key="1">
    <citation type="journal article" date="2019" name="G3 (Bethesda)">
        <title>Sequencing of a Wild Apple (Malus baccata) Genome Unravels the Differences Between Cultivated and Wild Apple Species Regarding Disease Resistance and Cold Tolerance.</title>
        <authorList>
            <person name="Chen X."/>
        </authorList>
    </citation>
    <scope>NUCLEOTIDE SEQUENCE [LARGE SCALE GENOMIC DNA]</scope>
    <source>
        <strain evidence="3">cv. Shandingzi</strain>
        <tissue evidence="2">Leaves</tissue>
    </source>
</reference>